<dbReference type="KEGG" id="dpte:113798897"/>
<dbReference type="GO" id="GO:0005096">
    <property type="term" value="F:GTPase activator activity"/>
    <property type="evidence" value="ECO:0007669"/>
    <property type="project" value="InterPro"/>
</dbReference>
<accession>A0A6P6YJ28</accession>
<protein>
    <submittedName>
        <fullName evidence="4">Ral GTPase-activating protein subunit beta-like</fullName>
    </submittedName>
</protein>
<name>A0A6P6YJ28_DERPT</name>
<feature type="region of interest" description="Disordered" evidence="1">
    <location>
        <begin position="385"/>
        <end position="424"/>
    </location>
</feature>
<dbReference type="PANTHER" id="PTHR21344:SF1">
    <property type="entry name" value="RAL GTPASE-ACTIVATING PROTEIN SUBUNIT BETA"/>
    <property type="match status" value="1"/>
</dbReference>
<dbReference type="PANTHER" id="PTHR21344">
    <property type="entry name" value="RAL GTPASE-ACTIVATING PROTEIN SUBUNIT BETA"/>
    <property type="match status" value="1"/>
</dbReference>
<keyword evidence="3" id="KW-1185">Reference proteome</keyword>
<sequence length="1483" mass="172185">MFSEYALIDIGDICHQKSISVLNKLPDVNGPQLVTSLIKPLVNNLINNKSNNKQNENFLNCFQDDKDVHWIMEVICYGLSLPLADNEQYEAVRDCVNIYCEWLHSLSPSLSQDKFIPYPIRNDPNIYCQKIFGHLYNTFLPRTWNQQTINIEQINDLISKQALICHRILRLLITIANKSDNVINAKTWEQLLIFLLGINEKLLKSPTDKTDIGTQIADRVISTLFQGWLISCVYFFPSPSFWRTFQQVCINSRHCPALIAQWNRVNICLTKRLVSVLYNHESTVPVDNNFNFNFSQYNSIVLLLSENVLEQCWYRFLHIIGNPIDLCFPKIISKMDPEWNISLISILPFIFHKAIKGLCTLVDIFLGNPNINLSDIEYELPKSSTYSSSSSHTPPEKRKTNSSISKNEKHSNNRQNQSNNQHHIQSKNNTIDQYVLPTIVLPSLLPGNFHQNHIKLASILDIFGKWLFPAAFIGVPNISNDLLEKSISNNSDTSSSLQGPIKFDRMSIPNTDNDIEFSMDLFEAGQAEALGALCRLFCLKKDDEDISLILSKQNHPDFSKLKNYLTSFYLALKFNLQNINQNEQTKIQISSNILVNSIYLFDVDLPGSKILIPHFFRCMESFLTRKDKNDSDIIIRRACIKILISLLSYPIHYKNLPIKDDLSEITCNTFISFFPRLILLFINALYNESDQINVQMILNSFLFIIEDCFSYRQDLNGQSINGIQNEITIDSKDSLVINLMEFFNKTNCFYLQNNMQAQKLSINLFLLITSFISDILCKSSLKNSNYNISLTAIEILLAMGRIRSKPNSQQQHKHKSKLLCNNKCSLCIQQICRFIENQCYKKAMFHSKDMHTTIVAAYQCLAIWINEHYHLVNDKDCIELLFKLIELGISGSKSSKDDTKQFKCEKLIKPASLRVRDAAELFLATLMSQIKMDIEPNDNNNIIPCDINEAKIAEHIFNIRSTDYSFNQFRYFIVENSLLISILDKQIGHGETVCIIRSAYGKYCFILKHQPISNRYLLNMGNEISIYRSLNKQEHLVKKNVHFNYFPDFYDKHINSQAKYDNMILNIGKYINEQEEIKTDYETMLNFLEKVEQNLNFEKAKLTINLMKKDMNEIPATKNFEAYRPILSQFENFNFDFKTTIATTTNGQQQQQQQIKSRSLLSLNNNSQSFIEQLMKLDMISNRINDMVMIFYVPKNFQNESDIFTANSQQYYSNEIFKYFLQSLGNEITCETLICSSIFYWNDALHELIFVTPTITTATTQSPHEYQKFSNNQKLSLNTFIMENNDTIRTLFLQRSQQQHSTNLNTNGYTETNRLQSQNERIKEFLFMNNGCDIKVFILWIEKMDDFDRLPFNKNVYEQHSNVSSDGSSDKQNLIFIITIHPLKNGLFRVLNFMPNSNNTNKFNNYPTIDRMLLSKTLLASYVKLITLNLFRRRRMNTESFQFPHVKRRLKIQEMANKFKISSTTTTTNDQKLASEIFKSKFL</sequence>
<evidence type="ECO:0000313" key="4">
    <source>
        <dbReference type="RefSeq" id="XP_027205285.1"/>
    </source>
</evidence>
<dbReference type="FunCoup" id="A0A6P6YJ28">
    <property type="interactions" value="1350"/>
</dbReference>
<gene>
    <name evidence="4" type="primary">LOC113798897</name>
</gene>
<dbReference type="InParanoid" id="A0A6P6YJ28"/>
<evidence type="ECO:0000259" key="2">
    <source>
        <dbReference type="Pfam" id="PF20412"/>
    </source>
</evidence>
<dbReference type="RefSeq" id="XP_027205285.1">
    <property type="nucleotide sequence ID" value="XM_027349484.1"/>
</dbReference>
<evidence type="ECO:0000313" key="3">
    <source>
        <dbReference type="Proteomes" id="UP000515146"/>
    </source>
</evidence>
<reference evidence="4" key="1">
    <citation type="submission" date="2025-08" db="UniProtKB">
        <authorList>
            <consortium name="RefSeq"/>
        </authorList>
    </citation>
    <scope>IDENTIFICATION</scope>
    <source>
        <strain evidence="4">Airmid</strain>
    </source>
</reference>
<dbReference type="Proteomes" id="UP000515146">
    <property type="component" value="Unplaced"/>
</dbReference>
<dbReference type="InterPro" id="IPR046859">
    <property type="entry name" value="RGPA/RALGAPB_N"/>
</dbReference>
<evidence type="ECO:0000256" key="1">
    <source>
        <dbReference type="SAM" id="MobiDB-lite"/>
    </source>
</evidence>
<feature type="compositionally biased region" description="Low complexity" evidence="1">
    <location>
        <begin position="413"/>
        <end position="424"/>
    </location>
</feature>
<dbReference type="OMA" id="VRRSPMQ"/>
<proteinExistence type="predicted"/>
<organism evidence="3 4">
    <name type="scientific">Dermatophagoides pteronyssinus</name>
    <name type="common">European house dust mite</name>
    <dbReference type="NCBI Taxonomy" id="6956"/>
    <lineage>
        <taxon>Eukaryota</taxon>
        <taxon>Metazoa</taxon>
        <taxon>Ecdysozoa</taxon>
        <taxon>Arthropoda</taxon>
        <taxon>Chelicerata</taxon>
        <taxon>Arachnida</taxon>
        <taxon>Acari</taxon>
        <taxon>Acariformes</taxon>
        <taxon>Sarcoptiformes</taxon>
        <taxon>Astigmata</taxon>
        <taxon>Psoroptidia</taxon>
        <taxon>Analgoidea</taxon>
        <taxon>Pyroglyphidae</taxon>
        <taxon>Dermatophagoidinae</taxon>
        <taxon>Dermatophagoides</taxon>
    </lineage>
</organism>
<dbReference type="OrthoDB" id="10009983at2759"/>
<dbReference type="Pfam" id="PF20412">
    <property type="entry name" value="RALGAPB_N"/>
    <property type="match status" value="1"/>
</dbReference>
<dbReference type="InterPro" id="IPR039930">
    <property type="entry name" value="RALGAPB"/>
</dbReference>
<feature type="domain" description="Ral GTPase-activating protein subunit alpha/beta N-terminal" evidence="2">
    <location>
        <begin position="158"/>
        <end position="279"/>
    </location>
</feature>